<gene>
    <name evidence="7" type="ORF">FYJ60_10935</name>
</gene>
<dbReference type="GO" id="GO:0016787">
    <property type="term" value="F:hydrolase activity"/>
    <property type="evidence" value="ECO:0007669"/>
    <property type="project" value="TreeGrafter"/>
</dbReference>
<feature type="transmembrane region" description="Helical" evidence="6">
    <location>
        <begin position="143"/>
        <end position="163"/>
    </location>
</feature>
<evidence type="ECO:0000256" key="6">
    <source>
        <dbReference type="SAM" id="Phobius"/>
    </source>
</evidence>
<evidence type="ECO:0000313" key="7">
    <source>
        <dbReference type="EMBL" id="MST82822.1"/>
    </source>
</evidence>
<dbReference type="InterPro" id="IPR012506">
    <property type="entry name" value="TMEM86B-like"/>
</dbReference>
<dbReference type="AlphaFoldDB" id="A0A7X2TP13"/>
<evidence type="ECO:0000256" key="1">
    <source>
        <dbReference type="ARBA" id="ARBA00004141"/>
    </source>
</evidence>
<evidence type="ECO:0000256" key="5">
    <source>
        <dbReference type="ARBA" id="ARBA00023136"/>
    </source>
</evidence>
<dbReference type="Proteomes" id="UP000466864">
    <property type="component" value="Unassembled WGS sequence"/>
</dbReference>
<dbReference type="GO" id="GO:0016020">
    <property type="term" value="C:membrane"/>
    <property type="evidence" value="ECO:0007669"/>
    <property type="project" value="UniProtKB-SubCell"/>
</dbReference>
<keyword evidence="3 6" id="KW-0812">Transmembrane</keyword>
<protein>
    <submittedName>
        <fullName evidence="7">Lysoplasmalogenase</fullName>
    </submittedName>
</protein>
<proteinExistence type="inferred from homology"/>
<dbReference type="Pfam" id="PF07947">
    <property type="entry name" value="YhhN"/>
    <property type="match status" value="1"/>
</dbReference>
<feature type="transmembrane region" description="Helical" evidence="6">
    <location>
        <begin position="169"/>
        <end position="191"/>
    </location>
</feature>
<reference evidence="7 8" key="1">
    <citation type="submission" date="2019-08" db="EMBL/GenBank/DDBJ databases">
        <title>In-depth cultivation of the pig gut microbiome towards novel bacterial diversity and tailored functional studies.</title>
        <authorList>
            <person name="Wylensek D."/>
            <person name="Hitch T.C.A."/>
            <person name="Clavel T."/>
        </authorList>
    </citation>
    <scope>NUCLEOTIDE SEQUENCE [LARGE SCALE GENOMIC DNA]</scope>
    <source>
        <strain evidence="7 8">Oil+RF-744-WCA-WT-13</strain>
    </source>
</reference>
<comment type="caution">
    <text evidence="7">The sequence shown here is derived from an EMBL/GenBank/DDBJ whole genome shotgun (WGS) entry which is preliminary data.</text>
</comment>
<dbReference type="EMBL" id="VUMV01000009">
    <property type="protein sequence ID" value="MST82822.1"/>
    <property type="molecule type" value="Genomic_DNA"/>
</dbReference>
<keyword evidence="8" id="KW-1185">Reference proteome</keyword>
<evidence type="ECO:0000256" key="2">
    <source>
        <dbReference type="ARBA" id="ARBA00007375"/>
    </source>
</evidence>
<dbReference type="PANTHER" id="PTHR31885:SF6">
    <property type="entry name" value="GH04784P"/>
    <property type="match status" value="1"/>
</dbReference>
<organism evidence="7 8">
    <name type="scientific">Bilifractor porci</name>
    <dbReference type="NCBI Taxonomy" id="2606636"/>
    <lineage>
        <taxon>Bacteria</taxon>
        <taxon>Bacillati</taxon>
        <taxon>Bacillota</taxon>
        <taxon>Clostridia</taxon>
        <taxon>Lachnospirales</taxon>
        <taxon>Lachnospiraceae</taxon>
        <taxon>Bilifractor</taxon>
    </lineage>
</organism>
<keyword evidence="5 6" id="KW-0472">Membrane</keyword>
<evidence type="ECO:0000256" key="4">
    <source>
        <dbReference type="ARBA" id="ARBA00022989"/>
    </source>
</evidence>
<feature type="transmembrane region" description="Helical" evidence="6">
    <location>
        <begin position="108"/>
        <end position="131"/>
    </location>
</feature>
<dbReference type="PANTHER" id="PTHR31885">
    <property type="entry name" value="GH04784P"/>
    <property type="match status" value="1"/>
</dbReference>
<evidence type="ECO:0000313" key="8">
    <source>
        <dbReference type="Proteomes" id="UP000466864"/>
    </source>
</evidence>
<keyword evidence="4 6" id="KW-1133">Transmembrane helix</keyword>
<comment type="similarity">
    <text evidence="2">Belongs to the TMEM86 family.</text>
</comment>
<dbReference type="RefSeq" id="WP_154458726.1">
    <property type="nucleotide sequence ID" value="NZ_VUMV01000009.1"/>
</dbReference>
<feature type="transmembrane region" description="Helical" evidence="6">
    <location>
        <begin position="198"/>
        <end position="217"/>
    </location>
</feature>
<name>A0A7X2TP13_9FIRM</name>
<feature type="transmembrane region" description="Helical" evidence="6">
    <location>
        <begin position="43"/>
        <end position="66"/>
    </location>
</feature>
<accession>A0A7X2TP13</accession>
<feature type="transmembrane region" description="Helical" evidence="6">
    <location>
        <begin position="78"/>
        <end position="96"/>
    </location>
</feature>
<comment type="subcellular location">
    <subcellularLocation>
        <location evidence="1">Membrane</location>
        <topology evidence="1">Multi-pass membrane protein</topology>
    </subcellularLocation>
</comment>
<evidence type="ECO:0000256" key="3">
    <source>
        <dbReference type="ARBA" id="ARBA00022692"/>
    </source>
</evidence>
<sequence>MAFAITVFGLFILTAVLESAAHIRGDSKKQRIFKPLCMPLLALLYLLCAGRGASILIIIGLLFGMLGDTFLLSDDSKNFLLGAGSFLAGHICYIIAFLTHTEWPLSAGMGWCAAAAAAVYAVYLCLIARKLLPSLDGAMKPGILAYMGVILLMSLSSFLLMLSKGTPAAAVPFAGSLLFILSDTVLAFSVFQKKAHWPVMPTYLSAQFLIMLGAMLVF</sequence>